<evidence type="ECO:0000313" key="2">
    <source>
        <dbReference type="EMBL" id="KAL2887824.1"/>
    </source>
</evidence>
<dbReference type="GeneID" id="98117937"/>
<feature type="compositionally biased region" description="Low complexity" evidence="1">
    <location>
        <begin position="408"/>
        <end position="418"/>
    </location>
</feature>
<feature type="region of interest" description="Disordered" evidence="1">
    <location>
        <begin position="319"/>
        <end position="540"/>
    </location>
</feature>
<accession>A0ABR4MHY7</accession>
<proteinExistence type="predicted"/>
<protein>
    <submittedName>
        <fullName evidence="2">Uncharacterized protein</fullName>
    </submittedName>
</protein>
<sequence length="684" mass="75010">MPLKILASLRQAPQSPDMGMLEPLTAAGLGRSPYYDVVVGTGERPVTLRNQSYDSRGRPINNLSRELNRRTIRSHNEVMHVIGVAEHDSSPAISEALPQKEYATYEATVGYRMHRVSFTAINAGLWCMNGLRDRLLVWRNLGRHPLHELVKGAHLEPGSPCGKLLLAGLPTTLAFKLLERQWLQLPTNNPLSFSSLRHYRPWAIRLWTWLSFHTQIHVILQRVGLIQGYWLPNPLFYVPWSSVSPIPPPPPLPSDFTTASLARWAGQALLTIAPILAYATWVSMESRVHDFLSNFFRNFLPTPQTSGIPHVLAFSVEEHSSGEMEDSAPIPSAPGVSEENNPPPYYSESSPAAASEPNTAPQVGFSASEFSHNPAPANDPPREGRPTTTLQRNDSLVGPDMDPAEHASPSVPSSPLSPNGQAIYTDAHNNSNTNTSAAMSPQSLNYNENSGPATPSSPNATPNYLDASDVASTHDHTPQQQHSSTPPRPVPDPPSQSEDDEYGSDEDEADVITGPLISFDVEPSDSNEAATASGPWSAELRPTPINDGHVLVSTPIYLVTLLSTQPHFMACKILTNFVSNIVMLPLEFVTLRYLAGSYMAAHPVAAASMLAAGHSIGALRLTADVTFSTISNILNLELTHLIAMGDVWAIFTLIGRQMHYTMKEWCESSPDCSVKWYHYIFHYI</sequence>
<comment type="caution">
    <text evidence="2">The sequence shown here is derived from an EMBL/GenBank/DDBJ whole genome shotgun (WGS) entry which is preliminary data.</text>
</comment>
<gene>
    <name evidence="2" type="ORF">HOO65_040161</name>
</gene>
<dbReference type="EMBL" id="JABSNW010000004">
    <property type="protein sequence ID" value="KAL2887824.1"/>
    <property type="molecule type" value="Genomic_DNA"/>
</dbReference>
<evidence type="ECO:0000256" key="1">
    <source>
        <dbReference type="SAM" id="MobiDB-lite"/>
    </source>
</evidence>
<dbReference type="RefSeq" id="XP_070859004.1">
    <property type="nucleotide sequence ID" value="XM_071002645.1"/>
</dbReference>
<dbReference type="Proteomes" id="UP001610728">
    <property type="component" value="Unassembled WGS sequence"/>
</dbReference>
<name>A0ABR4MHY7_9PEZI</name>
<evidence type="ECO:0000313" key="3">
    <source>
        <dbReference type="Proteomes" id="UP001610728"/>
    </source>
</evidence>
<organism evidence="2 3">
    <name type="scientific">Ceratocystis lukuohia</name>
    <dbReference type="NCBI Taxonomy" id="2019550"/>
    <lineage>
        <taxon>Eukaryota</taxon>
        <taxon>Fungi</taxon>
        <taxon>Dikarya</taxon>
        <taxon>Ascomycota</taxon>
        <taxon>Pezizomycotina</taxon>
        <taxon>Sordariomycetes</taxon>
        <taxon>Hypocreomycetidae</taxon>
        <taxon>Microascales</taxon>
        <taxon>Ceratocystidaceae</taxon>
        <taxon>Ceratocystis</taxon>
    </lineage>
</organism>
<feature type="compositionally biased region" description="Low complexity" evidence="1">
    <location>
        <begin position="429"/>
        <end position="438"/>
    </location>
</feature>
<feature type="compositionally biased region" description="Low complexity" evidence="1">
    <location>
        <begin position="346"/>
        <end position="358"/>
    </location>
</feature>
<reference evidence="2 3" key="1">
    <citation type="submission" date="2020-05" db="EMBL/GenBank/DDBJ databases">
        <title>Ceratocystis lukuohia genome.</title>
        <authorList>
            <person name="Harrington T.C."/>
            <person name="Kim K."/>
            <person name="Mayers C.G."/>
        </authorList>
    </citation>
    <scope>NUCLEOTIDE SEQUENCE [LARGE SCALE GENOMIC DNA]</scope>
    <source>
        <strain evidence="2 3">C4212</strain>
    </source>
</reference>
<feature type="compositionally biased region" description="Polar residues" evidence="1">
    <location>
        <begin position="439"/>
        <end position="462"/>
    </location>
</feature>
<feature type="compositionally biased region" description="Acidic residues" evidence="1">
    <location>
        <begin position="497"/>
        <end position="510"/>
    </location>
</feature>
<keyword evidence="3" id="KW-1185">Reference proteome</keyword>